<organism evidence="17 18">
    <name type="scientific">Platanthera guangdongensis</name>
    <dbReference type="NCBI Taxonomy" id="2320717"/>
    <lineage>
        <taxon>Eukaryota</taxon>
        <taxon>Viridiplantae</taxon>
        <taxon>Streptophyta</taxon>
        <taxon>Embryophyta</taxon>
        <taxon>Tracheophyta</taxon>
        <taxon>Spermatophyta</taxon>
        <taxon>Magnoliopsida</taxon>
        <taxon>Liliopsida</taxon>
        <taxon>Asparagales</taxon>
        <taxon>Orchidaceae</taxon>
        <taxon>Orchidoideae</taxon>
        <taxon>Orchideae</taxon>
        <taxon>Orchidinae</taxon>
        <taxon>Platanthera</taxon>
    </lineage>
</organism>
<dbReference type="SUPFAM" id="SSF57850">
    <property type="entry name" value="RING/U-box"/>
    <property type="match status" value="1"/>
</dbReference>
<evidence type="ECO:0000256" key="10">
    <source>
        <dbReference type="ARBA" id="ARBA00022833"/>
    </source>
</evidence>
<evidence type="ECO:0000256" key="4">
    <source>
        <dbReference type="ARBA" id="ARBA00012483"/>
    </source>
</evidence>
<comment type="pathway">
    <text evidence="3">Protein modification; protein ubiquitination.</text>
</comment>
<evidence type="ECO:0000256" key="14">
    <source>
        <dbReference type="SAM" id="MobiDB-lite"/>
    </source>
</evidence>
<feature type="region of interest" description="Disordered" evidence="14">
    <location>
        <begin position="234"/>
        <end position="265"/>
    </location>
</feature>
<feature type="region of interest" description="Disordered" evidence="14">
    <location>
        <begin position="198"/>
        <end position="220"/>
    </location>
</feature>
<dbReference type="EMBL" id="JBBWWR010000005">
    <property type="protein sequence ID" value="KAK8966982.1"/>
    <property type="molecule type" value="Genomic_DNA"/>
</dbReference>
<keyword evidence="9" id="KW-0833">Ubl conjugation pathway</keyword>
<evidence type="ECO:0000256" key="5">
    <source>
        <dbReference type="ARBA" id="ARBA00022679"/>
    </source>
</evidence>
<keyword evidence="18" id="KW-1185">Reference proteome</keyword>
<dbReference type="EC" id="2.3.2.27" evidence="4"/>
<evidence type="ECO:0000256" key="3">
    <source>
        <dbReference type="ARBA" id="ARBA00004906"/>
    </source>
</evidence>
<evidence type="ECO:0000256" key="6">
    <source>
        <dbReference type="ARBA" id="ARBA00022692"/>
    </source>
</evidence>
<dbReference type="SMART" id="SM00184">
    <property type="entry name" value="RING"/>
    <property type="match status" value="1"/>
</dbReference>
<evidence type="ECO:0000256" key="1">
    <source>
        <dbReference type="ARBA" id="ARBA00000900"/>
    </source>
</evidence>
<dbReference type="InterPro" id="IPR044600">
    <property type="entry name" value="ATL1/ATL16-like"/>
</dbReference>
<name>A0ABR2MT15_9ASPA</name>
<dbReference type="Pfam" id="PF13639">
    <property type="entry name" value="zf-RING_2"/>
    <property type="match status" value="1"/>
</dbReference>
<dbReference type="Gene3D" id="3.30.40.10">
    <property type="entry name" value="Zinc/RING finger domain, C3HC4 (zinc finger)"/>
    <property type="match status" value="1"/>
</dbReference>
<protein>
    <recommendedName>
        <fullName evidence="4">RING-type E3 ubiquitin transferase</fullName>
        <ecNumber evidence="4">2.3.2.27</ecNumber>
    </recommendedName>
</protein>
<gene>
    <name evidence="17" type="primary">ATL60</name>
    <name evidence="17" type="ORF">KSP40_PGU022669</name>
</gene>
<keyword evidence="6 15" id="KW-0812">Transmembrane</keyword>
<keyword evidence="11 15" id="KW-1133">Transmembrane helix</keyword>
<comment type="catalytic activity">
    <reaction evidence="1">
        <text>S-ubiquitinyl-[E2 ubiquitin-conjugating enzyme]-L-cysteine + [acceptor protein]-L-lysine = [E2 ubiquitin-conjugating enzyme]-L-cysteine + N(6)-ubiquitinyl-[acceptor protein]-L-lysine.</text>
        <dbReference type="EC" id="2.3.2.27"/>
    </reaction>
</comment>
<evidence type="ECO:0000256" key="15">
    <source>
        <dbReference type="SAM" id="Phobius"/>
    </source>
</evidence>
<feature type="compositionally biased region" description="Basic and acidic residues" evidence="14">
    <location>
        <begin position="206"/>
        <end position="215"/>
    </location>
</feature>
<dbReference type="InterPro" id="IPR001841">
    <property type="entry name" value="Znf_RING"/>
</dbReference>
<evidence type="ECO:0000256" key="7">
    <source>
        <dbReference type="ARBA" id="ARBA00022723"/>
    </source>
</evidence>
<keyword evidence="10" id="KW-0862">Zinc</keyword>
<dbReference type="PANTHER" id="PTHR46913:SF1">
    <property type="entry name" value="RING-H2 FINGER PROTEIN ATL16"/>
    <property type="match status" value="1"/>
</dbReference>
<sequence>MGDVGNSSSATGINRGEAYKLTSLVTVFTVFLLLILIFILIIYVYTRRDLGIRSNARRRRWRRSSEMRIRFFISSGNTPEPTTTVGLESSVLSSLPVAVYRASDFKESLECAVCLTDLADGEKFRLLPICSHGFHLECIDMWLHSHITCPICRCPVVDGRLPDPPIFPAEVSALAAGEEMLSISIPVRSAEMLLSPSSSILPSRGSRREEMKPPAEDPISPVLSKVRSLRRILSRGKMTGGSASLSSPRVADIEMGSGASNGEGS</sequence>
<evidence type="ECO:0000256" key="11">
    <source>
        <dbReference type="ARBA" id="ARBA00022989"/>
    </source>
</evidence>
<dbReference type="PANTHER" id="PTHR46913">
    <property type="entry name" value="RING-H2 FINGER PROTEIN ATL16"/>
    <property type="match status" value="1"/>
</dbReference>
<dbReference type="Proteomes" id="UP001412067">
    <property type="component" value="Unassembled WGS sequence"/>
</dbReference>
<comment type="subcellular location">
    <subcellularLocation>
        <location evidence="2">Membrane</location>
        <topology evidence="2">Single-pass membrane protein</topology>
    </subcellularLocation>
</comment>
<evidence type="ECO:0000259" key="16">
    <source>
        <dbReference type="PROSITE" id="PS50089"/>
    </source>
</evidence>
<keyword evidence="8 13" id="KW-0863">Zinc-finger</keyword>
<dbReference type="PROSITE" id="PS50089">
    <property type="entry name" value="ZF_RING_2"/>
    <property type="match status" value="1"/>
</dbReference>
<evidence type="ECO:0000256" key="9">
    <source>
        <dbReference type="ARBA" id="ARBA00022786"/>
    </source>
</evidence>
<keyword evidence="12 15" id="KW-0472">Membrane</keyword>
<dbReference type="CDD" id="cd16461">
    <property type="entry name" value="RING-H2_EL5-like"/>
    <property type="match status" value="1"/>
</dbReference>
<evidence type="ECO:0000256" key="13">
    <source>
        <dbReference type="PROSITE-ProRule" id="PRU00175"/>
    </source>
</evidence>
<dbReference type="InterPro" id="IPR013083">
    <property type="entry name" value="Znf_RING/FYVE/PHD"/>
</dbReference>
<evidence type="ECO:0000256" key="8">
    <source>
        <dbReference type="ARBA" id="ARBA00022771"/>
    </source>
</evidence>
<evidence type="ECO:0000313" key="18">
    <source>
        <dbReference type="Proteomes" id="UP001412067"/>
    </source>
</evidence>
<keyword evidence="7" id="KW-0479">Metal-binding</keyword>
<proteinExistence type="predicted"/>
<evidence type="ECO:0000256" key="2">
    <source>
        <dbReference type="ARBA" id="ARBA00004167"/>
    </source>
</evidence>
<feature type="transmembrane region" description="Helical" evidence="15">
    <location>
        <begin position="24"/>
        <end position="45"/>
    </location>
</feature>
<comment type="caution">
    <text evidence="17">The sequence shown here is derived from an EMBL/GenBank/DDBJ whole genome shotgun (WGS) entry which is preliminary data.</text>
</comment>
<reference evidence="17 18" key="1">
    <citation type="journal article" date="2022" name="Nat. Plants">
        <title>Genomes of leafy and leafless Platanthera orchids illuminate the evolution of mycoheterotrophy.</title>
        <authorList>
            <person name="Li M.H."/>
            <person name="Liu K.W."/>
            <person name="Li Z."/>
            <person name="Lu H.C."/>
            <person name="Ye Q.L."/>
            <person name="Zhang D."/>
            <person name="Wang J.Y."/>
            <person name="Li Y.F."/>
            <person name="Zhong Z.M."/>
            <person name="Liu X."/>
            <person name="Yu X."/>
            <person name="Liu D.K."/>
            <person name="Tu X.D."/>
            <person name="Liu B."/>
            <person name="Hao Y."/>
            <person name="Liao X.Y."/>
            <person name="Jiang Y.T."/>
            <person name="Sun W.H."/>
            <person name="Chen J."/>
            <person name="Chen Y.Q."/>
            <person name="Ai Y."/>
            <person name="Zhai J.W."/>
            <person name="Wu S.S."/>
            <person name="Zhou Z."/>
            <person name="Hsiao Y.Y."/>
            <person name="Wu W.L."/>
            <person name="Chen Y.Y."/>
            <person name="Lin Y.F."/>
            <person name="Hsu J.L."/>
            <person name="Li C.Y."/>
            <person name="Wang Z.W."/>
            <person name="Zhao X."/>
            <person name="Zhong W.Y."/>
            <person name="Ma X.K."/>
            <person name="Ma L."/>
            <person name="Huang J."/>
            <person name="Chen G.Z."/>
            <person name="Huang M.Z."/>
            <person name="Huang L."/>
            <person name="Peng D.H."/>
            <person name="Luo Y.B."/>
            <person name="Zou S.Q."/>
            <person name="Chen S.P."/>
            <person name="Lan S."/>
            <person name="Tsai W.C."/>
            <person name="Van de Peer Y."/>
            <person name="Liu Z.J."/>
        </authorList>
    </citation>
    <scope>NUCLEOTIDE SEQUENCE [LARGE SCALE GENOMIC DNA]</scope>
    <source>
        <strain evidence="17">Lor288</strain>
    </source>
</reference>
<evidence type="ECO:0000256" key="12">
    <source>
        <dbReference type="ARBA" id="ARBA00023136"/>
    </source>
</evidence>
<accession>A0ABR2MT15</accession>
<evidence type="ECO:0000313" key="17">
    <source>
        <dbReference type="EMBL" id="KAK8966982.1"/>
    </source>
</evidence>
<keyword evidence="5" id="KW-0808">Transferase</keyword>
<feature type="domain" description="RING-type" evidence="16">
    <location>
        <begin position="111"/>
        <end position="153"/>
    </location>
</feature>